<keyword evidence="3" id="KW-1185">Reference proteome</keyword>
<evidence type="ECO:0000313" key="2">
    <source>
        <dbReference type="EMBL" id="KAJ1156413.1"/>
    </source>
</evidence>
<dbReference type="AlphaFoldDB" id="A0AAV7RWS2"/>
<evidence type="ECO:0000256" key="1">
    <source>
        <dbReference type="SAM" id="MobiDB-lite"/>
    </source>
</evidence>
<sequence length="242" mass="26923">MTECRTSRWEQKSGRRRREGEVPSNPRVRLEEGDWEERRSEQTGHVLGRAWPSQDERQEEGFSPGGEDVAVTECRTNRPEQKSGRRRSQGEAPCNPEVKPEEGDQEEKRSKQTGYILGRAWPSQIDLGHPTKKIDQFTSPGASGGPQTEGDDRPQSANKSSATQILVAIEASGLVVEVKIEAMALDMNLLRTDLHKVAKWSVEMENQVSEEVSQLKAAVAVLEAPRKRPYPGDPSGRLLEGA</sequence>
<proteinExistence type="predicted"/>
<name>A0AAV7RWS2_PLEWA</name>
<comment type="caution">
    <text evidence="2">The sequence shown here is derived from an EMBL/GenBank/DDBJ whole genome shotgun (WGS) entry which is preliminary data.</text>
</comment>
<reference evidence="2" key="1">
    <citation type="journal article" date="2022" name="bioRxiv">
        <title>Sequencing and chromosome-scale assembly of the giantPleurodeles waltlgenome.</title>
        <authorList>
            <person name="Brown T."/>
            <person name="Elewa A."/>
            <person name="Iarovenko S."/>
            <person name="Subramanian E."/>
            <person name="Araus A.J."/>
            <person name="Petzold A."/>
            <person name="Susuki M."/>
            <person name="Suzuki K.-i.T."/>
            <person name="Hayashi T."/>
            <person name="Toyoda A."/>
            <person name="Oliveira C."/>
            <person name="Osipova E."/>
            <person name="Leigh N.D."/>
            <person name="Simon A."/>
            <person name="Yun M.H."/>
        </authorList>
    </citation>
    <scope>NUCLEOTIDE SEQUENCE</scope>
    <source>
        <strain evidence="2">20211129_DDA</strain>
        <tissue evidence="2">Liver</tissue>
    </source>
</reference>
<evidence type="ECO:0000313" key="3">
    <source>
        <dbReference type="Proteomes" id="UP001066276"/>
    </source>
</evidence>
<feature type="compositionally biased region" description="Basic and acidic residues" evidence="1">
    <location>
        <begin position="98"/>
        <end position="110"/>
    </location>
</feature>
<gene>
    <name evidence="2" type="ORF">NDU88_009132</name>
</gene>
<feature type="region of interest" description="Disordered" evidence="1">
    <location>
        <begin position="1"/>
        <end position="160"/>
    </location>
</feature>
<feature type="compositionally biased region" description="Basic and acidic residues" evidence="1">
    <location>
        <begin position="1"/>
        <end position="21"/>
    </location>
</feature>
<feature type="compositionally biased region" description="Basic and acidic residues" evidence="1">
    <location>
        <begin position="28"/>
        <end position="42"/>
    </location>
</feature>
<accession>A0AAV7RWS2</accession>
<dbReference type="EMBL" id="JANPWB010000009">
    <property type="protein sequence ID" value="KAJ1156413.1"/>
    <property type="molecule type" value="Genomic_DNA"/>
</dbReference>
<protein>
    <submittedName>
        <fullName evidence="2">Uncharacterized protein</fullName>
    </submittedName>
</protein>
<dbReference type="Proteomes" id="UP001066276">
    <property type="component" value="Chromosome 5"/>
</dbReference>
<organism evidence="2 3">
    <name type="scientific">Pleurodeles waltl</name>
    <name type="common">Iberian ribbed newt</name>
    <dbReference type="NCBI Taxonomy" id="8319"/>
    <lineage>
        <taxon>Eukaryota</taxon>
        <taxon>Metazoa</taxon>
        <taxon>Chordata</taxon>
        <taxon>Craniata</taxon>
        <taxon>Vertebrata</taxon>
        <taxon>Euteleostomi</taxon>
        <taxon>Amphibia</taxon>
        <taxon>Batrachia</taxon>
        <taxon>Caudata</taxon>
        <taxon>Salamandroidea</taxon>
        <taxon>Salamandridae</taxon>
        <taxon>Pleurodelinae</taxon>
        <taxon>Pleurodeles</taxon>
    </lineage>
</organism>